<dbReference type="InterPro" id="IPR007110">
    <property type="entry name" value="Ig-like_dom"/>
</dbReference>
<keyword evidence="2" id="KW-0812">Transmembrane</keyword>
<dbReference type="OMA" id="LFECRIR"/>
<feature type="transmembrane region" description="Helical" evidence="2">
    <location>
        <begin position="373"/>
        <end position="397"/>
    </location>
</feature>
<accession>A0A7M7GHC6</accession>
<evidence type="ECO:0000259" key="4">
    <source>
        <dbReference type="PROSITE" id="PS50835"/>
    </source>
</evidence>
<dbReference type="EnsemblMetazoa" id="XM_003727063">
    <property type="protein sequence ID" value="XP_003727111"/>
    <property type="gene ID" value="LOC100887885"/>
</dbReference>
<dbReference type="SUPFAM" id="SSF48726">
    <property type="entry name" value="Immunoglobulin"/>
    <property type="match status" value="3"/>
</dbReference>
<feature type="compositionally biased region" description="Low complexity" evidence="1">
    <location>
        <begin position="432"/>
        <end position="446"/>
    </location>
</feature>
<evidence type="ECO:0000256" key="3">
    <source>
        <dbReference type="SAM" id="SignalP"/>
    </source>
</evidence>
<feature type="chain" id="PRO_5029452203" description="Ig-like domain-containing protein" evidence="3">
    <location>
        <begin position="22"/>
        <end position="579"/>
    </location>
</feature>
<evidence type="ECO:0000313" key="5">
    <source>
        <dbReference type="EnsemblMetazoa" id="XP_003727111"/>
    </source>
</evidence>
<feature type="region of interest" description="Disordered" evidence="1">
    <location>
        <begin position="329"/>
        <end position="365"/>
    </location>
</feature>
<reference evidence="6" key="1">
    <citation type="submission" date="2015-02" db="EMBL/GenBank/DDBJ databases">
        <title>Genome sequencing for Strongylocentrotus purpuratus.</title>
        <authorList>
            <person name="Murali S."/>
            <person name="Liu Y."/>
            <person name="Vee V."/>
            <person name="English A."/>
            <person name="Wang M."/>
            <person name="Skinner E."/>
            <person name="Han Y."/>
            <person name="Muzny D.M."/>
            <person name="Worley K.C."/>
            <person name="Gibbs R.A."/>
        </authorList>
    </citation>
    <scope>NUCLEOTIDE SEQUENCE</scope>
</reference>
<keyword evidence="6" id="KW-1185">Reference proteome</keyword>
<dbReference type="PANTHER" id="PTHR45889">
    <property type="entry name" value="IG-LIKE DOMAIN-CONTAINING PROTEIN"/>
    <property type="match status" value="1"/>
</dbReference>
<feature type="compositionally biased region" description="Basic and acidic residues" evidence="1">
    <location>
        <begin position="338"/>
        <end position="354"/>
    </location>
</feature>
<dbReference type="InterPro" id="IPR013783">
    <property type="entry name" value="Ig-like_fold"/>
</dbReference>
<dbReference type="SMART" id="SM00409">
    <property type="entry name" value="IG"/>
    <property type="match status" value="3"/>
</dbReference>
<keyword evidence="3" id="KW-0732">Signal</keyword>
<dbReference type="CDD" id="cd00096">
    <property type="entry name" value="Ig"/>
    <property type="match status" value="1"/>
</dbReference>
<dbReference type="RefSeq" id="XP_003727111.1">
    <property type="nucleotide sequence ID" value="XM_003727063.3"/>
</dbReference>
<dbReference type="Proteomes" id="UP000007110">
    <property type="component" value="Unassembled WGS sequence"/>
</dbReference>
<dbReference type="PANTHER" id="PTHR45889:SF8">
    <property type="entry name" value="IG-LIKE DOMAIN-CONTAINING PROTEIN"/>
    <property type="match status" value="1"/>
</dbReference>
<proteinExistence type="predicted"/>
<organism evidence="5 6">
    <name type="scientific">Strongylocentrotus purpuratus</name>
    <name type="common">Purple sea urchin</name>
    <dbReference type="NCBI Taxonomy" id="7668"/>
    <lineage>
        <taxon>Eukaryota</taxon>
        <taxon>Metazoa</taxon>
        <taxon>Echinodermata</taxon>
        <taxon>Eleutherozoa</taxon>
        <taxon>Echinozoa</taxon>
        <taxon>Echinoidea</taxon>
        <taxon>Euechinoidea</taxon>
        <taxon>Echinacea</taxon>
        <taxon>Camarodonta</taxon>
        <taxon>Echinidea</taxon>
        <taxon>Strongylocentrotidae</taxon>
        <taxon>Strongylocentrotus</taxon>
    </lineage>
</organism>
<dbReference type="Pfam" id="PF07679">
    <property type="entry name" value="I-set"/>
    <property type="match status" value="1"/>
</dbReference>
<dbReference type="PROSITE" id="PS50835">
    <property type="entry name" value="IG_LIKE"/>
    <property type="match status" value="3"/>
</dbReference>
<sequence length="579" mass="63525">MTSIYQLTCILLLGCAIEVRSMPTIERRPTNVTIRQDQEALFECRIRDLRGGEMMWIQVSSGTVISSNERVLAGATPTDGQYIIEANAKRGDYNLKITQVQRGDVGQYLCGYSVGSAFETQGAYLEVLVPPSDGFPVCSVQPSNTNPAVGDTVHMMCLSHGGVPRADLTWYKNGVLLSDRQVYQEVNDLERVLDLSDIDAVYECRAEGPGITQARRCTTSLTLADPMVIIRPYNQKAEVGETVTFLCNRQDKPNEDRFMWFFRGERITSASSRRFNIGDYNRALTIKNITTADSGANIKCVVSILPEPYTGRANIMVSIMTGEVLGTLPPPRLVTDSPTRHESSSMGRRGEHDVSSPGMSVGADGTQSTDKTAMFVILGACGGLFIVISAVVINFVVLRRKKPKKDQPRPKSNIKPVASGLSLMTTQDSERSLSSSDSVGTTKTTATTVAAPCSKKDANSNKNKKEGCQYAELDSNVLRSSEYQGLNAPPMTIYAEPIIIPTRVVPRPQHQDGFHDYALPDILPELELPLEDYVEPDPPPRNKIGGQEQQKPKTKEAPKLEEKVLSPQSPDGVYIEIIA</sequence>
<dbReference type="GeneID" id="100887885"/>
<feature type="region of interest" description="Disordered" evidence="1">
    <location>
        <begin position="402"/>
        <end position="446"/>
    </location>
</feature>
<dbReference type="InterPro" id="IPR003599">
    <property type="entry name" value="Ig_sub"/>
</dbReference>
<dbReference type="InterPro" id="IPR013098">
    <property type="entry name" value="Ig_I-set"/>
</dbReference>
<feature type="compositionally biased region" description="Basic and acidic residues" evidence="1">
    <location>
        <begin position="550"/>
        <end position="564"/>
    </location>
</feature>
<reference evidence="5" key="2">
    <citation type="submission" date="2021-01" db="UniProtKB">
        <authorList>
            <consortium name="EnsemblMetazoa"/>
        </authorList>
    </citation>
    <scope>IDENTIFICATION</scope>
</reference>
<evidence type="ECO:0000313" key="6">
    <source>
        <dbReference type="Proteomes" id="UP000007110"/>
    </source>
</evidence>
<keyword evidence="2" id="KW-0472">Membrane</keyword>
<keyword evidence="2" id="KW-1133">Transmembrane helix</keyword>
<dbReference type="AlphaFoldDB" id="A0A7M7GHC6"/>
<feature type="signal peptide" evidence="3">
    <location>
        <begin position="1"/>
        <end position="21"/>
    </location>
</feature>
<evidence type="ECO:0000256" key="1">
    <source>
        <dbReference type="SAM" id="MobiDB-lite"/>
    </source>
</evidence>
<evidence type="ECO:0000256" key="2">
    <source>
        <dbReference type="SAM" id="Phobius"/>
    </source>
</evidence>
<name>A0A7M7GHC6_STRPU</name>
<feature type="domain" description="Ig-like" evidence="4">
    <location>
        <begin position="136"/>
        <end position="222"/>
    </location>
</feature>
<dbReference type="OrthoDB" id="6413693at2759"/>
<feature type="domain" description="Ig-like" evidence="4">
    <location>
        <begin position="23"/>
        <end position="110"/>
    </location>
</feature>
<feature type="domain" description="Ig-like" evidence="4">
    <location>
        <begin position="226"/>
        <end position="318"/>
    </location>
</feature>
<dbReference type="KEGG" id="spu:100887885"/>
<feature type="region of interest" description="Disordered" evidence="1">
    <location>
        <begin position="530"/>
        <end position="567"/>
    </location>
</feature>
<dbReference type="InterPro" id="IPR036179">
    <property type="entry name" value="Ig-like_dom_sf"/>
</dbReference>
<dbReference type="Pfam" id="PF13927">
    <property type="entry name" value="Ig_3"/>
    <property type="match status" value="2"/>
</dbReference>
<protein>
    <recommendedName>
        <fullName evidence="4">Ig-like domain-containing protein</fullName>
    </recommendedName>
</protein>
<dbReference type="Gene3D" id="2.60.40.10">
    <property type="entry name" value="Immunoglobulins"/>
    <property type="match status" value="3"/>
</dbReference>
<dbReference type="InParanoid" id="A0A7M7GHC6"/>